<dbReference type="InterPro" id="IPR007969">
    <property type="entry name" value="DUF732"/>
</dbReference>
<sequence length="109" mass="11593">MRRFLCAALIALTACVGLAAPAVGQTQEQIDQAFLTALGERGVPVSDDAKALELAHQTCDLLNNGGTTDAALQLIQKAQKKWSRDDVVTFGGLALYAYCREHLPPAPAQ</sequence>
<keyword evidence="1" id="KW-0732">Signal</keyword>
<keyword evidence="4" id="KW-1185">Reference proteome</keyword>
<evidence type="ECO:0000313" key="4">
    <source>
        <dbReference type="Proteomes" id="UP000182915"/>
    </source>
</evidence>
<dbReference type="EMBL" id="LT629971">
    <property type="protein sequence ID" value="SEH62432.1"/>
    <property type="molecule type" value="Genomic_DNA"/>
</dbReference>
<protein>
    <recommendedName>
        <fullName evidence="2">DUF732 domain-containing protein</fullName>
    </recommendedName>
</protein>
<dbReference type="Proteomes" id="UP000182915">
    <property type="component" value="Chromosome I"/>
</dbReference>
<organism evidence="3 4">
    <name type="scientific">Mycolicibacterium rutilum</name>
    <name type="common">Mycobacterium rutilum</name>
    <dbReference type="NCBI Taxonomy" id="370526"/>
    <lineage>
        <taxon>Bacteria</taxon>
        <taxon>Bacillati</taxon>
        <taxon>Actinomycetota</taxon>
        <taxon>Actinomycetes</taxon>
        <taxon>Mycobacteriales</taxon>
        <taxon>Mycobacteriaceae</taxon>
        <taxon>Mycolicibacterium</taxon>
    </lineage>
</organism>
<dbReference type="AlphaFoldDB" id="A0A1H6JPD8"/>
<dbReference type="Pfam" id="PF05305">
    <property type="entry name" value="DUF732"/>
    <property type="match status" value="1"/>
</dbReference>
<proteinExistence type="predicted"/>
<dbReference type="STRING" id="370526.SAMN04489835_2158"/>
<feature type="domain" description="DUF732" evidence="2">
    <location>
        <begin position="31"/>
        <end position="100"/>
    </location>
</feature>
<gene>
    <name evidence="3" type="ORF">SAMN04489835_2158</name>
</gene>
<dbReference type="OrthoDB" id="4737193at2"/>
<evidence type="ECO:0000256" key="1">
    <source>
        <dbReference type="SAM" id="SignalP"/>
    </source>
</evidence>
<name>A0A1H6JPD8_MYCRU</name>
<evidence type="ECO:0000259" key="2">
    <source>
        <dbReference type="Pfam" id="PF05305"/>
    </source>
</evidence>
<dbReference type="PROSITE" id="PS51257">
    <property type="entry name" value="PROKAR_LIPOPROTEIN"/>
    <property type="match status" value="1"/>
</dbReference>
<accession>A0A1H6JPD8</accession>
<reference evidence="4" key="1">
    <citation type="submission" date="2016-10" db="EMBL/GenBank/DDBJ databases">
        <authorList>
            <person name="Varghese N."/>
            <person name="Submissions S."/>
        </authorList>
    </citation>
    <scope>NUCLEOTIDE SEQUENCE [LARGE SCALE GENOMIC DNA]</scope>
    <source>
        <strain evidence="4">DSM 45405</strain>
    </source>
</reference>
<feature type="signal peptide" evidence="1">
    <location>
        <begin position="1"/>
        <end position="19"/>
    </location>
</feature>
<dbReference type="RefSeq" id="WP_083407129.1">
    <property type="nucleotide sequence ID" value="NZ_LT629971.1"/>
</dbReference>
<evidence type="ECO:0000313" key="3">
    <source>
        <dbReference type="EMBL" id="SEH62432.1"/>
    </source>
</evidence>
<feature type="chain" id="PRO_5009298089" description="DUF732 domain-containing protein" evidence="1">
    <location>
        <begin position="20"/>
        <end position="109"/>
    </location>
</feature>